<feature type="transmembrane region" description="Helical" evidence="6">
    <location>
        <begin position="282"/>
        <end position="302"/>
    </location>
</feature>
<evidence type="ECO:0000256" key="6">
    <source>
        <dbReference type="SAM" id="Phobius"/>
    </source>
</evidence>
<comment type="catalytic activity">
    <reaction evidence="1">
        <text>ATP + protein L-histidine = ADP + protein N-phospho-L-histidine.</text>
        <dbReference type="EC" id="2.7.13.3"/>
    </reaction>
</comment>
<feature type="transmembrane region" description="Helical" evidence="6">
    <location>
        <begin position="190"/>
        <end position="216"/>
    </location>
</feature>
<name>A0A643FVQ1_9BURK</name>
<proteinExistence type="predicted"/>
<dbReference type="PANTHER" id="PTHR24421:SF10">
    <property type="entry name" value="NITRATE_NITRITE SENSOR PROTEIN NARQ"/>
    <property type="match status" value="1"/>
</dbReference>
<evidence type="ECO:0000259" key="8">
    <source>
        <dbReference type="SMART" id="SM00387"/>
    </source>
</evidence>
<keyword evidence="5" id="KW-0902">Two-component regulatory system</keyword>
<feature type="chain" id="PRO_5035283518" description="histidine kinase" evidence="7">
    <location>
        <begin position="26"/>
        <end position="637"/>
    </location>
</feature>
<evidence type="ECO:0000256" key="5">
    <source>
        <dbReference type="ARBA" id="ARBA00023012"/>
    </source>
</evidence>
<dbReference type="GO" id="GO:0000160">
    <property type="term" value="P:phosphorelay signal transduction system"/>
    <property type="evidence" value="ECO:0007669"/>
    <property type="project" value="UniProtKB-KW"/>
</dbReference>
<feature type="transmembrane region" description="Helical" evidence="6">
    <location>
        <begin position="254"/>
        <end position="275"/>
    </location>
</feature>
<dbReference type="SMART" id="SM00387">
    <property type="entry name" value="HATPase_c"/>
    <property type="match status" value="1"/>
</dbReference>
<keyword evidence="6" id="KW-0472">Membrane</keyword>
<feature type="domain" description="Histidine kinase/HSP90-like ATPase" evidence="8">
    <location>
        <begin position="533"/>
        <end position="630"/>
    </location>
</feature>
<keyword evidence="6" id="KW-0812">Transmembrane</keyword>
<gene>
    <name evidence="9" type="ORF">F7R26_033445</name>
</gene>
<keyword evidence="3" id="KW-0808">Transferase</keyword>
<feature type="transmembrane region" description="Helical" evidence="6">
    <location>
        <begin position="223"/>
        <end position="242"/>
    </location>
</feature>
<dbReference type="RefSeq" id="WP_150987431.1">
    <property type="nucleotide sequence ID" value="NZ_CP062804.1"/>
</dbReference>
<organism evidence="9 10">
    <name type="scientific">Cupriavidus basilensis</name>
    <dbReference type="NCBI Taxonomy" id="68895"/>
    <lineage>
        <taxon>Bacteria</taxon>
        <taxon>Pseudomonadati</taxon>
        <taxon>Pseudomonadota</taxon>
        <taxon>Betaproteobacteria</taxon>
        <taxon>Burkholderiales</taxon>
        <taxon>Burkholderiaceae</taxon>
        <taxon>Cupriavidus</taxon>
    </lineage>
</organism>
<evidence type="ECO:0000256" key="7">
    <source>
        <dbReference type="SAM" id="SignalP"/>
    </source>
</evidence>
<dbReference type="EC" id="2.7.13.3" evidence="2"/>
<keyword evidence="7" id="KW-0732">Signal</keyword>
<keyword evidence="4 9" id="KW-0418">Kinase</keyword>
<dbReference type="Pfam" id="PF02518">
    <property type="entry name" value="HATPase_c"/>
    <property type="match status" value="1"/>
</dbReference>
<dbReference type="SUPFAM" id="SSF55874">
    <property type="entry name" value="ATPase domain of HSP90 chaperone/DNA topoisomerase II/histidine kinase"/>
    <property type="match status" value="1"/>
</dbReference>
<dbReference type="PANTHER" id="PTHR24421">
    <property type="entry name" value="NITRATE/NITRITE SENSOR PROTEIN NARX-RELATED"/>
    <property type="match status" value="1"/>
</dbReference>
<feature type="transmembrane region" description="Helical" evidence="6">
    <location>
        <begin position="340"/>
        <end position="361"/>
    </location>
</feature>
<evidence type="ECO:0000313" key="10">
    <source>
        <dbReference type="Proteomes" id="UP000397656"/>
    </source>
</evidence>
<accession>A0A643FVQ1</accession>
<reference evidence="9 10" key="1">
    <citation type="submission" date="2020-10" db="EMBL/GenBank/DDBJ databases">
        <title>Complete genome sequence of Cupriavidus basilensis CCUG 49340T.</title>
        <authorList>
            <person name="Salva-Serra F."/>
            <person name="Donoso R.A."/>
            <person name="Cho K.H."/>
            <person name="Yoo J.A."/>
            <person name="Lee K."/>
            <person name="Yoon S.-H."/>
            <person name="Perez-Pantoja D."/>
            <person name="Moore E.R.B."/>
        </authorList>
    </citation>
    <scope>NUCLEOTIDE SEQUENCE [LARGE SCALE GENOMIC DNA]</scope>
    <source>
        <strain evidence="10">CCUG 49340</strain>
    </source>
</reference>
<evidence type="ECO:0000256" key="3">
    <source>
        <dbReference type="ARBA" id="ARBA00022679"/>
    </source>
</evidence>
<evidence type="ECO:0000256" key="2">
    <source>
        <dbReference type="ARBA" id="ARBA00012438"/>
    </source>
</evidence>
<evidence type="ECO:0000256" key="4">
    <source>
        <dbReference type="ARBA" id="ARBA00022777"/>
    </source>
</evidence>
<feature type="signal peptide" evidence="7">
    <location>
        <begin position="1"/>
        <end position="25"/>
    </location>
</feature>
<dbReference type="InterPro" id="IPR036890">
    <property type="entry name" value="HATPase_C_sf"/>
</dbReference>
<keyword evidence="6" id="KW-1133">Transmembrane helix</keyword>
<dbReference type="EMBL" id="CP062804">
    <property type="protein sequence ID" value="QOT79603.1"/>
    <property type="molecule type" value="Genomic_DNA"/>
</dbReference>
<dbReference type="AlphaFoldDB" id="A0A643FVQ1"/>
<dbReference type="CDD" id="cd16917">
    <property type="entry name" value="HATPase_UhpB-NarQ-NarX-like"/>
    <property type="match status" value="1"/>
</dbReference>
<dbReference type="Gene3D" id="3.30.565.10">
    <property type="entry name" value="Histidine kinase-like ATPase, C-terminal domain"/>
    <property type="match status" value="1"/>
</dbReference>
<evidence type="ECO:0000256" key="1">
    <source>
        <dbReference type="ARBA" id="ARBA00000085"/>
    </source>
</evidence>
<dbReference type="Proteomes" id="UP000397656">
    <property type="component" value="Chromosome 2"/>
</dbReference>
<dbReference type="InterPro" id="IPR050482">
    <property type="entry name" value="Sensor_HK_TwoCompSys"/>
</dbReference>
<evidence type="ECO:0000313" key="9">
    <source>
        <dbReference type="EMBL" id="QOT79603.1"/>
    </source>
</evidence>
<dbReference type="GeneID" id="98405873"/>
<sequence length="637" mass="69418">MALLPILRLVCLSALWLAMGCGVTACGAAHQDPSRPSAPDPANQVQVLQQALAVVRPDGAGQGQAPQPAEVALPHDWDRIYPGRNGTATYRLAFPYRGGGQDIPALYLARAANSFEMHLNGKLLAASGAMDAPALYGGQRPLYIPVPEAMLRPENELTITIAARANAKAGLSRVEFGPGQLVHSHYLGALWFRVIGPLVITALSLLLTAISLLIWWRQRDPLFGLYALAEIAWSVSVVERLLDSAPLPLHAWQVLVLASRTLFIVATARFALIIIDVRSPWPAWLVTAFLWIKLPLIVVMTFLFNAPSLKLFDWAINMLLACGIATALAWAALRRPSRERLVLAATVALASALSTADMIRIQFSNDFYWDTSLTKYVSQLFSLSMAWLLVDRYTRTTSTLAELNRNLDRKVAQKEEELHLLYAHSREIEREQATLRERGRIMRDMHDGLGSTLVGALSLLRSGHGSPMVLQQHLQQALDALKLSVDAMQDTGGDLAVVLGNLRYRLRARLEAAKLRVDWQVERLPPVAGLTPQIVRELQYLLLEALSNVMQHAGGATVQVVARSFAGTSVEGEAILIEIRDDGHGFDAASGAPGHGLANMRSRAAAIGGELSIASSERGTTVSLLLYPARWAEGEAA</sequence>
<protein>
    <recommendedName>
        <fullName evidence="2">histidine kinase</fullName>
        <ecNumber evidence="2">2.7.13.3</ecNumber>
    </recommendedName>
</protein>
<dbReference type="InterPro" id="IPR003594">
    <property type="entry name" value="HATPase_dom"/>
</dbReference>
<feature type="transmembrane region" description="Helical" evidence="6">
    <location>
        <begin position="314"/>
        <end position="333"/>
    </location>
</feature>
<dbReference type="Gene3D" id="1.20.5.1930">
    <property type="match status" value="1"/>
</dbReference>
<dbReference type="GO" id="GO:0004673">
    <property type="term" value="F:protein histidine kinase activity"/>
    <property type="evidence" value="ECO:0007669"/>
    <property type="project" value="UniProtKB-EC"/>
</dbReference>